<dbReference type="Proteomes" id="UP000031135">
    <property type="component" value="Chromosome"/>
</dbReference>
<dbReference type="HOGENOM" id="CLU_117141_3_0_7"/>
<reference evidence="1 2" key="1">
    <citation type="journal article" date="2014" name="Genome Biol. Evol.">
        <title>Comparative Genomics of the Campylobacter lari Group.</title>
        <authorList>
            <person name="Miller W.G."/>
            <person name="Yee E."/>
            <person name="Chapman M.H."/>
            <person name="Smith T.P."/>
            <person name="Bono J.L."/>
            <person name="Huynh S."/>
            <person name="Parker C.T."/>
            <person name="Vandamme P."/>
            <person name="Luong K."/>
            <person name="Korlach J."/>
        </authorList>
    </citation>
    <scope>NUCLEOTIDE SEQUENCE [LARGE SCALE GENOMIC DNA]</scope>
    <source>
        <strain evidence="1 2">LMG 24374</strain>
    </source>
</reference>
<proteinExistence type="predicted"/>
<accession>A0A0A8H9X6</accession>
<sequence length="162" mass="18470">MSDYIEIKGLENFFKACDKLIDMDKHGQSILAGAGESMRNAIIDSFKNERSIFGQKWQSLKPATIKQKIKAGKNNGILKRDGELSKETNWQSKVSKNSVEVFNNIQSKKGFKYGLTHQYGSKKKNIPARAFLPINNNNVLHKSVRETIYEDTKDFIKKISKN</sequence>
<dbReference type="EMBL" id="CP007772">
    <property type="protein sequence ID" value="AJC90782.1"/>
    <property type="molecule type" value="Genomic_DNA"/>
</dbReference>
<dbReference type="Pfam" id="PF05069">
    <property type="entry name" value="Phage_tail_S"/>
    <property type="match status" value="1"/>
</dbReference>
<name>A0A0A8H9X6_9BACT</name>
<dbReference type="AlphaFoldDB" id="A0A0A8H9X6"/>
<protein>
    <submittedName>
        <fullName evidence="1">Putative phage virion morphogenesis protein</fullName>
    </submittedName>
</protein>
<dbReference type="KEGG" id="csm:CSUB8521_0945"/>
<dbReference type="RefSeq" id="WP_039663869.1">
    <property type="nucleotide sequence ID" value="NZ_CP007772.1"/>
</dbReference>
<dbReference type="OrthoDB" id="1807756at2"/>
<gene>
    <name evidence="1" type="ORF">CSUB8521_0945</name>
</gene>
<organism evidence="1 2">
    <name type="scientific">Campylobacter subantarcticus LMG 24374</name>
    <dbReference type="NCBI Taxonomy" id="1388751"/>
    <lineage>
        <taxon>Bacteria</taxon>
        <taxon>Pseudomonadati</taxon>
        <taxon>Campylobacterota</taxon>
        <taxon>Epsilonproteobacteria</taxon>
        <taxon>Campylobacterales</taxon>
        <taxon>Campylobacteraceae</taxon>
        <taxon>Campylobacter</taxon>
    </lineage>
</organism>
<evidence type="ECO:0000313" key="2">
    <source>
        <dbReference type="Proteomes" id="UP000031135"/>
    </source>
</evidence>
<evidence type="ECO:0000313" key="1">
    <source>
        <dbReference type="EMBL" id="AJC90782.1"/>
    </source>
</evidence>
<dbReference type="InterPro" id="IPR006522">
    <property type="entry name" value="Phage_virion_morphogenesis"/>
</dbReference>